<dbReference type="InterPro" id="IPR035948">
    <property type="entry name" value="YwqG-like_sf"/>
</dbReference>
<keyword evidence="3" id="KW-1185">Reference proteome</keyword>
<dbReference type="Proteomes" id="UP000543554">
    <property type="component" value="Unassembled WGS sequence"/>
</dbReference>
<evidence type="ECO:0000313" key="2">
    <source>
        <dbReference type="EMBL" id="MBA8911071.1"/>
    </source>
</evidence>
<dbReference type="AlphaFoldDB" id="A0AA40VA08"/>
<evidence type="ECO:0000256" key="1">
    <source>
        <dbReference type="SAM" id="MobiDB-lite"/>
    </source>
</evidence>
<dbReference type="PANTHER" id="PTHR36436">
    <property type="entry name" value="SLL5081 PROTEIN"/>
    <property type="match status" value="1"/>
</dbReference>
<protein>
    <submittedName>
        <fullName evidence="2">Uncharacterized protein YwqG</fullName>
    </submittedName>
</protein>
<dbReference type="RefSeq" id="WP_182553684.1">
    <property type="nucleotide sequence ID" value="NZ_BPRF01000035.1"/>
</dbReference>
<reference evidence="2 3" key="1">
    <citation type="submission" date="2020-08" db="EMBL/GenBank/DDBJ databases">
        <title>Genomic Encyclopedia of Type Strains, Phase IV (KMG-IV): sequencing the most valuable type-strain genomes for metagenomic binning, comparative biology and taxonomic classification.</title>
        <authorList>
            <person name="Goeker M."/>
        </authorList>
    </citation>
    <scope>NUCLEOTIDE SEQUENCE [LARGE SCALE GENOMIC DNA]</scope>
    <source>
        <strain evidence="2 3">DSM 11490</strain>
    </source>
</reference>
<proteinExistence type="predicted"/>
<dbReference type="InterPro" id="IPR015315">
    <property type="entry name" value="DUF1963"/>
</dbReference>
<organism evidence="2 3">
    <name type="scientific">Methylorubrum thiocyanatum</name>
    <dbReference type="NCBI Taxonomy" id="47958"/>
    <lineage>
        <taxon>Bacteria</taxon>
        <taxon>Pseudomonadati</taxon>
        <taxon>Pseudomonadota</taxon>
        <taxon>Alphaproteobacteria</taxon>
        <taxon>Hyphomicrobiales</taxon>
        <taxon>Methylobacteriaceae</taxon>
        <taxon>Methylorubrum</taxon>
    </lineage>
</organism>
<feature type="region of interest" description="Disordered" evidence="1">
    <location>
        <begin position="39"/>
        <end position="81"/>
    </location>
</feature>
<evidence type="ECO:0000313" key="3">
    <source>
        <dbReference type="Proteomes" id="UP000543554"/>
    </source>
</evidence>
<name>A0AA40VA08_9HYPH</name>
<dbReference type="EMBL" id="JACJIB010000001">
    <property type="protein sequence ID" value="MBA8911071.1"/>
    <property type="molecule type" value="Genomic_DNA"/>
</dbReference>
<accession>A0AA40VA08</accession>
<feature type="compositionally biased region" description="Basic and acidic residues" evidence="1">
    <location>
        <begin position="39"/>
        <end position="50"/>
    </location>
</feature>
<sequence length="362" mass="39694">MFDTPADAQAQLAPYFSRPQVEMIVGALEPALVFRPLPRDKAGDRAEGRESLGGTRIGGTPDLPPGLAWPRRANPADGEAIAGRGNAEAGEAMRRHFRKELPYAFFAQVDLGEAARQARGQNTPAAALPGQGRLLFFYDLTAGPWDNGTGSARVIWDESPRESLVVQAMPPDLARAAEAHRAEIATVNRAFKLPLPKPDSGTPYGGPARPVRLHATLRPPAVESLEMEARPALKAALARDDDEAGFRDAYQDLFAKAFDSYHGVANAGRRNQLLGSPLPEQSDPRFEAEVVTRFGVQHLDRDRIAAHRAEIEAGQRTWRLLLQIDVGDFLQADGEGTVYFLIRDTDLSERRFDRVVAVYQQT</sequence>
<dbReference type="SUPFAM" id="SSF103032">
    <property type="entry name" value="Hypothetical protein YwqG"/>
    <property type="match status" value="1"/>
</dbReference>
<dbReference type="Pfam" id="PF09234">
    <property type="entry name" value="DUF1963"/>
    <property type="match status" value="1"/>
</dbReference>
<dbReference type="Gene3D" id="2.30.320.10">
    <property type="entry name" value="YwqG-like"/>
    <property type="match status" value="1"/>
</dbReference>
<comment type="caution">
    <text evidence="2">The sequence shown here is derived from an EMBL/GenBank/DDBJ whole genome shotgun (WGS) entry which is preliminary data.</text>
</comment>
<dbReference type="PANTHER" id="PTHR36436:SF6">
    <property type="entry name" value="SLL5081 PROTEIN"/>
    <property type="match status" value="1"/>
</dbReference>
<gene>
    <name evidence="2" type="ORF">HNR51_000133</name>
</gene>